<dbReference type="PIRSF" id="PIRSF037259">
    <property type="entry name" value="EcsB_ABC"/>
    <property type="match status" value="1"/>
</dbReference>
<dbReference type="Pfam" id="PF05975">
    <property type="entry name" value="EcsB"/>
    <property type="match status" value="1"/>
</dbReference>
<protein>
    <submittedName>
        <fullName evidence="2">ABC-2 type transport system permease protein</fullName>
    </submittedName>
</protein>
<dbReference type="InterPro" id="IPR010288">
    <property type="entry name" value="EcsB_ABC"/>
</dbReference>
<keyword evidence="3" id="KW-1185">Reference proteome</keyword>
<feature type="transmembrane region" description="Helical" evidence="1">
    <location>
        <begin position="137"/>
        <end position="156"/>
    </location>
</feature>
<organism evidence="2 3">
    <name type="scientific">Marininema halotolerans</name>
    <dbReference type="NCBI Taxonomy" id="1155944"/>
    <lineage>
        <taxon>Bacteria</taxon>
        <taxon>Bacillati</taxon>
        <taxon>Bacillota</taxon>
        <taxon>Bacilli</taxon>
        <taxon>Bacillales</taxon>
        <taxon>Thermoactinomycetaceae</taxon>
        <taxon>Marininema</taxon>
    </lineage>
</organism>
<dbReference type="EMBL" id="FPAA01000013">
    <property type="protein sequence ID" value="SFS95828.1"/>
    <property type="molecule type" value="Genomic_DNA"/>
</dbReference>
<dbReference type="RefSeq" id="WP_091838830.1">
    <property type="nucleotide sequence ID" value="NZ_FPAA01000013.1"/>
</dbReference>
<feature type="transmembrane region" description="Helical" evidence="1">
    <location>
        <begin position="282"/>
        <end position="300"/>
    </location>
</feature>
<dbReference type="Proteomes" id="UP000198660">
    <property type="component" value="Unassembled WGS sequence"/>
</dbReference>
<dbReference type="OrthoDB" id="2447941at2"/>
<evidence type="ECO:0000313" key="3">
    <source>
        <dbReference type="Proteomes" id="UP000198660"/>
    </source>
</evidence>
<keyword evidence="1" id="KW-1133">Transmembrane helix</keyword>
<feature type="transmembrane region" description="Helical" evidence="1">
    <location>
        <begin position="51"/>
        <end position="70"/>
    </location>
</feature>
<feature type="transmembrane region" description="Helical" evidence="1">
    <location>
        <begin position="163"/>
        <end position="180"/>
    </location>
</feature>
<reference evidence="3" key="1">
    <citation type="submission" date="2016-10" db="EMBL/GenBank/DDBJ databases">
        <authorList>
            <person name="Varghese N."/>
            <person name="Submissions S."/>
        </authorList>
    </citation>
    <scope>NUCLEOTIDE SEQUENCE [LARGE SCALE GENOMIC DNA]</scope>
    <source>
        <strain evidence="3">DSM 45789</strain>
    </source>
</reference>
<feature type="transmembrane region" description="Helical" evidence="1">
    <location>
        <begin position="186"/>
        <end position="203"/>
    </location>
</feature>
<dbReference type="GO" id="GO:0016020">
    <property type="term" value="C:membrane"/>
    <property type="evidence" value="ECO:0007669"/>
    <property type="project" value="InterPro"/>
</dbReference>
<name>A0A1I6U378_9BACL</name>
<feature type="transmembrane region" description="Helical" evidence="1">
    <location>
        <begin position="351"/>
        <end position="371"/>
    </location>
</feature>
<proteinExistence type="predicted"/>
<keyword evidence="1" id="KW-0812">Transmembrane</keyword>
<dbReference type="AlphaFoldDB" id="A0A1I6U378"/>
<feature type="transmembrane region" description="Helical" evidence="1">
    <location>
        <begin position="106"/>
        <end position="125"/>
    </location>
</feature>
<keyword evidence="1" id="KW-0472">Membrane</keyword>
<accession>A0A1I6U378</accession>
<feature type="transmembrane region" description="Helical" evidence="1">
    <location>
        <begin position="306"/>
        <end position="324"/>
    </location>
</feature>
<gene>
    <name evidence="2" type="ORF">SAMN05444972_11329</name>
</gene>
<evidence type="ECO:0000313" key="2">
    <source>
        <dbReference type="EMBL" id="SFS95828.1"/>
    </source>
</evidence>
<feature type="transmembrane region" description="Helical" evidence="1">
    <location>
        <begin position="20"/>
        <end position="45"/>
    </location>
</feature>
<evidence type="ECO:0000256" key="1">
    <source>
        <dbReference type="SAM" id="Phobius"/>
    </source>
</evidence>
<sequence>MKDLEQLFSHRRKHAWQKGLRYATLIAKTLQVFPLFALLLLYFGYKAFLQWMPADFPASLLMAILLTGVLTQTKHRTFAQPADPYFLLPAGAVVQKYFREAFRYNLIMEIGKTLLWMLFFSPLYLVKIGEASEFTLAIVLILLLKGWNLILFRLAIISGTPTFSGWLRGGSNLLILMWLFDGRYLIVLIPLALIWMGLLFFHYQRHTPPAHLIPWEEWISRERQTVSTYYRFASQFIEVPQVGNEIRIRKWVSFVEKFVPKQTKNTYLYLYLRTFLRYSEPFGASLRLTLVGAVILLVFQPSWLPAWIVLLVMLLGTGIQLPWIRHHHNFQPWFRLYPRPEQQKRTDLGKLMGTLLISQSFLVLLIQPQLWYFPLTWGLPLLLLSSGVAWLIGCVWLPKKH</sequence>
<feature type="transmembrane region" description="Helical" evidence="1">
    <location>
        <begin position="377"/>
        <end position="397"/>
    </location>
</feature>